<dbReference type="AlphaFoldDB" id="A0A212K6N6"/>
<sequence length="111" mass="12760">MGALKIDCYCNERQMASLVKAVTGHLYESDRSEIPDFDDVINGVRVCVEFETYMDTVQLKTSEVLDSDWDLLYEDSAVLTSRLRAIVDEYNRNESEACEQSRDILSDRYTS</sequence>
<gene>
    <name evidence="1" type="ORF">KL86DYS2_13154</name>
</gene>
<organism evidence="1">
    <name type="scientific">uncultured Dysgonomonas sp</name>
    <dbReference type="NCBI Taxonomy" id="206096"/>
    <lineage>
        <taxon>Bacteria</taxon>
        <taxon>Pseudomonadati</taxon>
        <taxon>Bacteroidota</taxon>
        <taxon>Bacteroidia</taxon>
        <taxon>Bacteroidales</taxon>
        <taxon>Dysgonomonadaceae</taxon>
        <taxon>Dysgonomonas</taxon>
        <taxon>environmental samples</taxon>
    </lineage>
</organism>
<protein>
    <submittedName>
        <fullName evidence="1">Uncharacterized protein</fullName>
    </submittedName>
</protein>
<dbReference type="EMBL" id="FLUL01000001">
    <property type="protein sequence ID" value="SBW07383.1"/>
    <property type="molecule type" value="Genomic_DNA"/>
</dbReference>
<dbReference type="RefSeq" id="WP_296951632.1">
    <property type="nucleotide sequence ID" value="NZ_LT599021.1"/>
</dbReference>
<proteinExistence type="predicted"/>
<reference evidence="1" key="1">
    <citation type="submission" date="2016-04" db="EMBL/GenBank/DDBJ databases">
        <authorList>
            <person name="Evans L.H."/>
            <person name="Alamgir A."/>
            <person name="Owens N."/>
            <person name="Weber N.D."/>
            <person name="Virtaneva K."/>
            <person name="Barbian K."/>
            <person name="Babar A."/>
            <person name="Rosenke K."/>
        </authorList>
    </citation>
    <scope>NUCLEOTIDE SEQUENCE</scope>
    <source>
        <strain evidence="1">86-2</strain>
    </source>
</reference>
<name>A0A212K6N6_9BACT</name>
<accession>A0A212K6N6</accession>
<evidence type="ECO:0000313" key="1">
    <source>
        <dbReference type="EMBL" id="SBW07383.1"/>
    </source>
</evidence>